<evidence type="ECO:0000259" key="2">
    <source>
        <dbReference type="Pfam" id="PF01702"/>
    </source>
</evidence>
<dbReference type="PANTHER" id="PTHR46064">
    <property type="entry name" value="QUEUINE TRNA-RIBOSYLTRANSFERASE ACCESSORY SUBUNIT 2"/>
    <property type="match status" value="1"/>
</dbReference>
<reference evidence="3 4" key="1">
    <citation type="submission" date="2023-11" db="EMBL/GenBank/DDBJ databases">
        <title>Halocaridina rubra genome assembly.</title>
        <authorList>
            <person name="Smith C."/>
        </authorList>
    </citation>
    <scope>NUCLEOTIDE SEQUENCE [LARGE SCALE GENOMIC DNA]</scope>
    <source>
        <strain evidence="3">EP-1</strain>
        <tissue evidence="3">Whole</tissue>
    </source>
</reference>
<keyword evidence="3" id="KW-0808">Transferase</keyword>
<accession>A0AAN8X5U4</accession>
<dbReference type="SUPFAM" id="SSF51713">
    <property type="entry name" value="tRNA-guanine transglycosylase"/>
    <property type="match status" value="1"/>
</dbReference>
<evidence type="ECO:0000256" key="1">
    <source>
        <dbReference type="SAM" id="MobiDB-lite"/>
    </source>
</evidence>
<comment type="caution">
    <text evidence="3">The sequence shown here is derived from an EMBL/GenBank/DDBJ whole genome shotgun (WGS) entry which is preliminary data.</text>
</comment>
<keyword evidence="4" id="KW-1185">Reference proteome</keyword>
<feature type="domain" description="tRNA-guanine(15) transglycosylase-like" evidence="2">
    <location>
        <begin position="6"/>
        <end position="296"/>
    </location>
</feature>
<dbReference type="GO" id="GO:0016757">
    <property type="term" value="F:glycosyltransferase activity"/>
    <property type="evidence" value="ECO:0007669"/>
    <property type="project" value="UniProtKB-KW"/>
</dbReference>
<dbReference type="Proteomes" id="UP001381693">
    <property type="component" value="Unassembled WGS sequence"/>
</dbReference>
<organism evidence="3 4">
    <name type="scientific">Halocaridina rubra</name>
    <name type="common">Hawaiian red shrimp</name>
    <dbReference type="NCBI Taxonomy" id="373956"/>
    <lineage>
        <taxon>Eukaryota</taxon>
        <taxon>Metazoa</taxon>
        <taxon>Ecdysozoa</taxon>
        <taxon>Arthropoda</taxon>
        <taxon>Crustacea</taxon>
        <taxon>Multicrustacea</taxon>
        <taxon>Malacostraca</taxon>
        <taxon>Eumalacostraca</taxon>
        <taxon>Eucarida</taxon>
        <taxon>Decapoda</taxon>
        <taxon>Pleocyemata</taxon>
        <taxon>Caridea</taxon>
        <taxon>Atyoidea</taxon>
        <taxon>Atyidae</taxon>
        <taxon>Halocaridina</taxon>
    </lineage>
</organism>
<protein>
    <submittedName>
        <fullName evidence="3">Queuine tRNA-ribosyltransferase subunit qtrtd1</fullName>
        <ecNumber evidence="3">2.4.2.29</ecNumber>
    </submittedName>
</protein>
<gene>
    <name evidence="3" type="primary">QTRTD1</name>
    <name evidence="3" type="ORF">SK128_016295</name>
</gene>
<feature type="region of interest" description="Disordered" evidence="1">
    <location>
        <begin position="166"/>
        <end position="200"/>
    </location>
</feature>
<dbReference type="Pfam" id="PF01702">
    <property type="entry name" value="TGT"/>
    <property type="match status" value="1"/>
</dbReference>
<dbReference type="InterPro" id="IPR002616">
    <property type="entry name" value="tRNA_ribo_trans-like"/>
</dbReference>
<evidence type="ECO:0000313" key="3">
    <source>
        <dbReference type="EMBL" id="KAK7072680.1"/>
    </source>
</evidence>
<dbReference type="EMBL" id="JAXCGZ010013372">
    <property type="protein sequence ID" value="KAK7072680.1"/>
    <property type="molecule type" value="Genomic_DNA"/>
</dbReference>
<dbReference type="InterPro" id="IPR036511">
    <property type="entry name" value="TGT-like_sf"/>
</dbReference>
<dbReference type="PANTHER" id="PTHR46064:SF1">
    <property type="entry name" value="QUEUINE TRNA-RIBOSYLTRANSFERASE ACCESSORY SUBUNIT 2"/>
    <property type="match status" value="1"/>
</dbReference>
<dbReference type="EC" id="2.4.2.29" evidence="3"/>
<dbReference type="NCBIfam" id="TIGR00449">
    <property type="entry name" value="tgt_general"/>
    <property type="match status" value="1"/>
</dbReference>
<keyword evidence="3" id="KW-0328">Glycosyltransferase</keyword>
<name>A0AAN8X5U4_HALRR</name>
<dbReference type="Gene3D" id="3.20.20.105">
    <property type="entry name" value="Queuine tRNA-ribosyltransferase-like"/>
    <property type="match status" value="1"/>
</dbReference>
<dbReference type="AlphaFoldDB" id="A0AAN8X5U4"/>
<dbReference type="InterPro" id="IPR050852">
    <property type="entry name" value="Queuine_tRNA-ribosyltrfase"/>
</dbReference>
<evidence type="ECO:0000313" key="4">
    <source>
        <dbReference type="Proteomes" id="UP001381693"/>
    </source>
</evidence>
<proteinExistence type="predicted"/>
<dbReference type="GO" id="GO:0006400">
    <property type="term" value="P:tRNA modification"/>
    <property type="evidence" value="ECO:0007669"/>
    <property type="project" value="InterPro"/>
</dbReference>
<sequence>MQPDWFEALNDADTDKNSTKKRVSKSLLLSKSLLEQCVEAHKNSENLQDSSFFIPLLGGHCESERTRWSKAVAGTLNSYERFGGFSLLGMHTNGSTAETLAPKLISSLTKSSLDPLPSEYPRQSFGAWNPLAILSLTKLGVDIFDSAFPFLVTERKAALKFPVSLDSESDETPVNDSLTHQSKKLKTENAPEISNGQELSEEIVSNEGENPREDNIISPFEMSLKDESNFSVTEPILVGCQCYTCKNFTRSYIHHLVNVNELLAPVLLMIHNLHHWTKFFESIRSAIKTGRLTDLEIKIQSYILDIYP</sequence>